<dbReference type="InterPro" id="IPR016024">
    <property type="entry name" value="ARM-type_fold"/>
</dbReference>
<feature type="non-terminal residue" evidence="4">
    <location>
        <position position="297"/>
    </location>
</feature>
<dbReference type="EMBL" id="CAJVPS010038796">
    <property type="protein sequence ID" value="CAG8747719.1"/>
    <property type="molecule type" value="Genomic_DNA"/>
</dbReference>
<dbReference type="PANTHER" id="PTHR12354">
    <property type="entry name" value="INTERFERON-RELATED DEVELOPMENTAL REGULATOR"/>
    <property type="match status" value="1"/>
</dbReference>
<dbReference type="SUPFAM" id="SSF48371">
    <property type="entry name" value="ARM repeat"/>
    <property type="match status" value="1"/>
</dbReference>
<dbReference type="InterPro" id="IPR039777">
    <property type="entry name" value="IFRD"/>
</dbReference>
<accession>A0A9N9NNZ1</accession>
<proteinExistence type="inferred from homology"/>
<dbReference type="Proteomes" id="UP000789508">
    <property type="component" value="Unassembled WGS sequence"/>
</dbReference>
<feature type="compositionally biased region" description="Low complexity" evidence="2">
    <location>
        <begin position="1"/>
        <end position="19"/>
    </location>
</feature>
<reference evidence="4" key="1">
    <citation type="submission" date="2021-06" db="EMBL/GenBank/DDBJ databases">
        <authorList>
            <person name="Kallberg Y."/>
            <person name="Tangrot J."/>
            <person name="Rosling A."/>
        </authorList>
    </citation>
    <scope>NUCLEOTIDE SEQUENCE</scope>
    <source>
        <strain evidence="4">FL130A</strain>
    </source>
</reference>
<evidence type="ECO:0000256" key="1">
    <source>
        <dbReference type="ARBA" id="ARBA00008828"/>
    </source>
</evidence>
<dbReference type="Pfam" id="PF05004">
    <property type="entry name" value="IFRD"/>
    <property type="match status" value="1"/>
</dbReference>
<evidence type="ECO:0000313" key="5">
    <source>
        <dbReference type="Proteomes" id="UP000789508"/>
    </source>
</evidence>
<feature type="non-terminal residue" evidence="4">
    <location>
        <position position="1"/>
    </location>
</feature>
<gene>
    <name evidence="4" type="ORF">ALEPTO_LOCUS13183</name>
</gene>
<dbReference type="Gene3D" id="1.25.10.10">
    <property type="entry name" value="Leucine-rich Repeat Variant"/>
    <property type="match status" value="1"/>
</dbReference>
<dbReference type="PANTHER" id="PTHR12354:SF1">
    <property type="entry name" value="INTERFERON-RELATED DEVELOPMENTAL REGULATOR 1"/>
    <property type="match status" value="1"/>
</dbReference>
<keyword evidence="5" id="KW-1185">Reference proteome</keyword>
<dbReference type="InterPro" id="IPR007701">
    <property type="entry name" value="Interferon-rel_develop_reg_N"/>
</dbReference>
<comment type="similarity">
    <text evidence="1">Belongs to the IFRD family.</text>
</comment>
<comment type="caution">
    <text evidence="4">The sequence shown here is derived from an EMBL/GenBank/DDBJ whole genome shotgun (WGS) entry which is preliminary data.</text>
</comment>
<feature type="domain" description="Interferon-related developmental regulator N-terminal" evidence="3">
    <location>
        <begin position="44"/>
        <end position="276"/>
    </location>
</feature>
<evidence type="ECO:0000259" key="3">
    <source>
        <dbReference type="Pfam" id="PF05004"/>
    </source>
</evidence>
<evidence type="ECO:0000313" key="4">
    <source>
        <dbReference type="EMBL" id="CAG8747719.1"/>
    </source>
</evidence>
<feature type="region of interest" description="Disordered" evidence="2">
    <location>
        <begin position="1"/>
        <end position="43"/>
    </location>
</feature>
<name>A0A9N9NNZ1_9GLOM</name>
<sequence length="297" mass="32698">AAPSLLLSSLSTSNTPISSHHNTSEEEAWSETSGDTVDSWGSAGTRVGAEQEQDLVVNYEDQIIQSIEDLEEKRTSKREEALTKLIRLLSHRYAAEVLESRSQTLLDLLNRSVKKTKSYTENRLAAKVMSLLFITLGEGQEAMFYDILELFKYTITNNASTEVKSECINTLGLACFIAASNKDALELLDFFYNIISSNAKNIHAVNDPASLTSALNAHGLLYAGLWGDYRESKSSSSSGPRAQFERIMPTLMRQLESTIMEVRVASGENIALMFDILGIGVLLVLSEDSNNDGAALW</sequence>
<evidence type="ECO:0000256" key="2">
    <source>
        <dbReference type="SAM" id="MobiDB-lite"/>
    </source>
</evidence>
<dbReference type="InterPro" id="IPR011989">
    <property type="entry name" value="ARM-like"/>
</dbReference>
<dbReference type="AlphaFoldDB" id="A0A9N9NNZ1"/>
<organism evidence="4 5">
    <name type="scientific">Ambispora leptoticha</name>
    <dbReference type="NCBI Taxonomy" id="144679"/>
    <lineage>
        <taxon>Eukaryota</taxon>
        <taxon>Fungi</taxon>
        <taxon>Fungi incertae sedis</taxon>
        <taxon>Mucoromycota</taxon>
        <taxon>Glomeromycotina</taxon>
        <taxon>Glomeromycetes</taxon>
        <taxon>Archaeosporales</taxon>
        <taxon>Ambisporaceae</taxon>
        <taxon>Ambispora</taxon>
    </lineage>
</organism>
<protein>
    <submittedName>
        <fullName evidence="4">10811_t:CDS:1</fullName>
    </submittedName>
</protein>
<dbReference type="OrthoDB" id="18978at2759"/>